<keyword evidence="1" id="KW-0472">Membrane</keyword>
<keyword evidence="3" id="KW-1185">Reference proteome</keyword>
<reference evidence="2 3" key="1">
    <citation type="journal article" date="2023" name="ISME J.">
        <title>Thermophilic Dehalococcoidia with unusual traits shed light on an unexpected past.</title>
        <authorList>
            <person name="Palmer M."/>
            <person name="Covington J.K."/>
            <person name="Zhou E.M."/>
            <person name="Thomas S.C."/>
            <person name="Habib N."/>
            <person name="Seymour C.O."/>
            <person name="Lai D."/>
            <person name="Johnston J."/>
            <person name="Hashimi A."/>
            <person name="Jiao J.Y."/>
            <person name="Muok A.R."/>
            <person name="Liu L."/>
            <person name="Xian W.D."/>
            <person name="Zhi X.Y."/>
            <person name="Li M.M."/>
            <person name="Silva L.P."/>
            <person name="Bowen B.P."/>
            <person name="Louie K."/>
            <person name="Briegel A."/>
            <person name="Pett-Ridge J."/>
            <person name="Weber P.K."/>
            <person name="Tocheva E.I."/>
            <person name="Woyke T."/>
            <person name="Northen T.R."/>
            <person name="Mayali X."/>
            <person name="Li W.J."/>
            <person name="Hedlund B.P."/>
        </authorList>
    </citation>
    <scope>NUCLEOTIDE SEQUENCE [LARGE SCALE GENOMIC DNA]</scope>
    <source>
        <strain evidence="2 3">YIM 72310</strain>
    </source>
</reference>
<keyword evidence="1" id="KW-1133">Transmembrane helix</keyword>
<evidence type="ECO:0000313" key="2">
    <source>
        <dbReference type="EMBL" id="WBL35244.1"/>
    </source>
</evidence>
<protein>
    <recommendedName>
        <fullName evidence="4">ABC transporter permease</fullName>
    </recommendedName>
</protein>
<organism evidence="2 3">
    <name type="scientific">Tepidiforma flava</name>
    <dbReference type="NCBI Taxonomy" id="3004094"/>
    <lineage>
        <taxon>Bacteria</taxon>
        <taxon>Bacillati</taxon>
        <taxon>Chloroflexota</taxon>
        <taxon>Tepidiformia</taxon>
        <taxon>Tepidiformales</taxon>
        <taxon>Tepidiformaceae</taxon>
        <taxon>Tepidiforma</taxon>
    </lineage>
</organism>
<keyword evidence="1" id="KW-0812">Transmembrane</keyword>
<dbReference type="EMBL" id="CP115149">
    <property type="protein sequence ID" value="WBL35244.1"/>
    <property type="molecule type" value="Genomic_DNA"/>
</dbReference>
<evidence type="ECO:0008006" key="4">
    <source>
        <dbReference type="Google" id="ProtNLM"/>
    </source>
</evidence>
<dbReference type="RefSeq" id="WP_270055771.1">
    <property type="nucleotide sequence ID" value="NZ_CP115149.1"/>
</dbReference>
<proteinExistence type="predicted"/>
<dbReference type="Proteomes" id="UP001212803">
    <property type="component" value="Chromosome"/>
</dbReference>
<feature type="transmembrane region" description="Helical" evidence="1">
    <location>
        <begin position="15"/>
        <end position="32"/>
    </location>
</feature>
<evidence type="ECO:0000313" key="3">
    <source>
        <dbReference type="Proteomes" id="UP001212803"/>
    </source>
</evidence>
<accession>A0ABY7M3W1</accession>
<evidence type="ECO:0000256" key="1">
    <source>
        <dbReference type="SAM" id="Phobius"/>
    </source>
</evidence>
<sequence>MGQYLAKRVLLDKPLVVLFVISIVVFTAVRMIPGDVCKIVLNTEIRTWTRRSARRSGRTWGSISRS</sequence>
<gene>
    <name evidence="2" type="ORF">O0235_10645</name>
</gene>
<name>A0ABY7M3W1_9CHLR</name>